<dbReference type="Pfam" id="PF14792">
    <property type="entry name" value="DNA_pol_B_palm"/>
    <property type="match status" value="1"/>
</dbReference>
<dbReference type="AlphaFoldDB" id="A0A1X7RHF1"/>
<dbReference type="FunFam" id="1.10.150.20:FF:000010">
    <property type="entry name" value="DNA polymerase lambda"/>
    <property type="match status" value="1"/>
</dbReference>
<dbReference type="SUPFAM" id="SSF81301">
    <property type="entry name" value="Nucleotidyltransferase"/>
    <property type="match status" value="1"/>
</dbReference>
<dbReference type="Gene3D" id="3.30.460.10">
    <property type="entry name" value="Beta Polymerase, domain 2"/>
    <property type="match status" value="1"/>
</dbReference>
<protein>
    <recommendedName>
        <fullName evidence="5">DNA polymerase lambda</fullName>
        <ecNumber evidence="4">2.7.7.7</ecNumber>
    </recommendedName>
</protein>
<dbReference type="PANTHER" id="PTHR11276">
    <property type="entry name" value="DNA POLYMERASE TYPE-X FAMILY MEMBER"/>
    <property type="match status" value="1"/>
</dbReference>
<feature type="region of interest" description="Disordered" evidence="18">
    <location>
        <begin position="241"/>
        <end position="306"/>
    </location>
</feature>
<name>A0A1X7RHF1_ZYMT9</name>
<dbReference type="Pfam" id="PF14716">
    <property type="entry name" value="HHH_8"/>
    <property type="match status" value="1"/>
</dbReference>
<dbReference type="Gene3D" id="3.40.50.10190">
    <property type="entry name" value="BRCT domain"/>
    <property type="match status" value="1"/>
</dbReference>
<keyword evidence="12" id="KW-0239">DNA-directed DNA polymerase</keyword>
<feature type="compositionally biased region" description="Acidic residues" evidence="18">
    <location>
        <begin position="345"/>
        <end position="355"/>
    </location>
</feature>
<dbReference type="InterPro" id="IPR001357">
    <property type="entry name" value="BRCT_dom"/>
</dbReference>
<dbReference type="GO" id="GO:0006303">
    <property type="term" value="P:double-strand break repair via nonhomologous end joining"/>
    <property type="evidence" value="ECO:0007669"/>
    <property type="project" value="TreeGrafter"/>
</dbReference>
<dbReference type="InterPro" id="IPR036420">
    <property type="entry name" value="BRCT_dom_sf"/>
</dbReference>
<proteinExistence type="inferred from homology"/>
<evidence type="ECO:0000256" key="17">
    <source>
        <dbReference type="PIRSR" id="PIRSR622312-50"/>
    </source>
</evidence>
<keyword evidence="7" id="KW-0808">Transferase</keyword>
<evidence type="ECO:0000256" key="8">
    <source>
        <dbReference type="ARBA" id="ARBA00022695"/>
    </source>
</evidence>
<evidence type="ECO:0000313" key="20">
    <source>
        <dbReference type="EMBL" id="SMQ46856.1"/>
    </source>
</evidence>
<evidence type="ECO:0000256" key="5">
    <source>
        <dbReference type="ARBA" id="ARBA00016513"/>
    </source>
</evidence>
<dbReference type="PROSITE" id="PS50172">
    <property type="entry name" value="BRCT"/>
    <property type="match status" value="1"/>
</dbReference>
<evidence type="ECO:0000313" key="21">
    <source>
        <dbReference type="Proteomes" id="UP000215127"/>
    </source>
</evidence>
<keyword evidence="11" id="KW-0227">DNA damage</keyword>
<evidence type="ECO:0000256" key="11">
    <source>
        <dbReference type="ARBA" id="ARBA00022763"/>
    </source>
</evidence>
<evidence type="ECO:0000256" key="6">
    <source>
        <dbReference type="ARBA" id="ARBA00022634"/>
    </source>
</evidence>
<dbReference type="InterPro" id="IPR022312">
    <property type="entry name" value="DNA_pol_X"/>
</dbReference>
<dbReference type="Pfam" id="PF10391">
    <property type="entry name" value="DNA_pol_lambd_f"/>
    <property type="match status" value="1"/>
</dbReference>
<keyword evidence="14" id="KW-0456">Lyase</keyword>
<evidence type="ECO:0000256" key="3">
    <source>
        <dbReference type="ARBA" id="ARBA00008323"/>
    </source>
</evidence>
<keyword evidence="13" id="KW-0234">DNA repair</keyword>
<dbReference type="GO" id="GO:0003677">
    <property type="term" value="F:DNA binding"/>
    <property type="evidence" value="ECO:0007669"/>
    <property type="project" value="InterPro"/>
</dbReference>
<dbReference type="FunFam" id="1.10.150.110:FF:000005">
    <property type="entry name" value="DNA polymerase POL4"/>
    <property type="match status" value="1"/>
</dbReference>
<feature type="active site" description="Nucleophile; Schiff-base intermediate with DNA; for 5'-dRP lyase activity" evidence="17">
    <location>
        <position position="452"/>
    </location>
</feature>
<dbReference type="SUPFAM" id="SSF47802">
    <property type="entry name" value="DNA polymerase beta, N-terminal domain-like"/>
    <property type="match status" value="1"/>
</dbReference>
<dbReference type="InterPro" id="IPR027421">
    <property type="entry name" value="DNA_pol_lamdba_lyase_dom_sf"/>
</dbReference>
<evidence type="ECO:0000256" key="14">
    <source>
        <dbReference type="ARBA" id="ARBA00023239"/>
    </source>
</evidence>
<evidence type="ECO:0000256" key="15">
    <source>
        <dbReference type="ARBA" id="ARBA00023242"/>
    </source>
</evidence>
<evidence type="ECO:0000256" key="12">
    <source>
        <dbReference type="ARBA" id="ARBA00022932"/>
    </source>
</evidence>
<evidence type="ECO:0000256" key="2">
    <source>
        <dbReference type="ARBA" id="ARBA00004123"/>
    </source>
</evidence>
<dbReference type="InterPro" id="IPR002008">
    <property type="entry name" value="DNA_pol_X_beta-like"/>
</dbReference>
<dbReference type="Gene3D" id="1.10.150.20">
    <property type="entry name" value="5' to 3' exonuclease, C-terminal subdomain"/>
    <property type="match status" value="1"/>
</dbReference>
<feature type="domain" description="BRCT" evidence="19">
    <location>
        <begin position="132"/>
        <end position="223"/>
    </location>
</feature>
<dbReference type="InterPro" id="IPR043519">
    <property type="entry name" value="NT_sf"/>
</dbReference>
<dbReference type="InterPro" id="IPR037160">
    <property type="entry name" value="DNA_Pol_thumb_sf"/>
</dbReference>
<evidence type="ECO:0000256" key="4">
    <source>
        <dbReference type="ARBA" id="ARBA00012417"/>
    </source>
</evidence>
<dbReference type="InterPro" id="IPR018944">
    <property type="entry name" value="DNA_pol_lambd_fingers_domain"/>
</dbReference>
<evidence type="ECO:0000256" key="7">
    <source>
        <dbReference type="ARBA" id="ARBA00022679"/>
    </source>
</evidence>
<dbReference type="Gene3D" id="1.10.150.110">
    <property type="entry name" value="DNA polymerase beta, N-terminal domain-like"/>
    <property type="match status" value="1"/>
</dbReference>
<dbReference type="SUPFAM" id="SSF52113">
    <property type="entry name" value="BRCT domain"/>
    <property type="match status" value="1"/>
</dbReference>
<comment type="cofactor">
    <cofactor evidence="1">
        <name>Mn(2+)</name>
        <dbReference type="ChEBI" id="CHEBI:29035"/>
    </cofactor>
</comment>
<evidence type="ECO:0000256" key="13">
    <source>
        <dbReference type="ARBA" id="ARBA00023204"/>
    </source>
</evidence>
<dbReference type="EMBL" id="LT853692">
    <property type="protein sequence ID" value="SMQ46856.1"/>
    <property type="molecule type" value="Genomic_DNA"/>
</dbReference>
<comment type="subcellular location">
    <subcellularLocation>
        <location evidence="2">Nucleus</location>
    </subcellularLocation>
</comment>
<dbReference type="InterPro" id="IPR029398">
    <property type="entry name" value="PolB_thumb"/>
</dbReference>
<evidence type="ECO:0000256" key="9">
    <source>
        <dbReference type="ARBA" id="ARBA00022705"/>
    </source>
</evidence>
<keyword evidence="21" id="KW-1185">Reference proteome</keyword>
<dbReference type="STRING" id="1276538.A0A1X7RHF1"/>
<evidence type="ECO:0000256" key="18">
    <source>
        <dbReference type="SAM" id="MobiDB-lite"/>
    </source>
</evidence>
<evidence type="ECO:0000256" key="16">
    <source>
        <dbReference type="ARBA" id="ARBA00049244"/>
    </source>
</evidence>
<evidence type="ECO:0000256" key="10">
    <source>
        <dbReference type="ARBA" id="ARBA00022723"/>
    </source>
</evidence>
<dbReference type="GO" id="GO:0046872">
    <property type="term" value="F:metal ion binding"/>
    <property type="evidence" value="ECO:0007669"/>
    <property type="project" value="UniProtKB-KW"/>
</dbReference>
<gene>
    <name evidence="20" type="ORF">ZT3D7_G2003</name>
</gene>
<dbReference type="InterPro" id="IPR010996">
    <property type="entry name" value="HHH_MUS81"/>
</dbReference>
<feature type="region of interest" description="Disordered" evidence="18">
    <location>
        <begin position="322"/>
        <end position="366"/>
    </location>
</feature>
<comment type="similarity">
    <text evidence="3">Belongs to the DNA polymerase type-X family.</text>
</comment>
<keyword evidence="10" id="KW-0479">Metal-binding</keyword>
<dbReference type="EC" id="2.7.7.7" evidence="4"/>
<reference evidence="20 21" key="1">
    <citation type="submission" date="2016-06" db="EMBL/GenBank/DDBJ databases">
        <authorList>
            <person name="Kjaerup R.B."/>
            <person name="Dalgaard T.S."/>
            <person name="Juul-Madsen H.R."/>
        </authorList>
    </citation>
    <scope>NUCLEOTIDE SEQUENCE [LARGE SCALE GENOMIC DNA]</scope>
</reference>
<dbReference type="GO" id="GO:0005634">
    <property type="term" value="C:nucleus"/>
    <property type="evidence" value="ECO:0007669"/>
    <property type="project" value="UniProtKB-SubCell"/>
</dbReference>
<dbReference type="Proteomes" id="UP000215127">
    <property type="component" value="Chromosome 1"/>
</dbReference>
<evidence type="ECO:0000259" key="19">
    <source>
        <dbReference type="PROSITE" id="PS50172"/>
    </source>
</evidence>
<accession>A0A1X7RHF1</accession>
<dbReference type="InterPro" id="IPR002054">
    <property type="entry name" value="DNA-dir_DNA_pol_X"/>
</dbReference>
<dbReference type="Gene3D" id="3.30.210.10">
    <property type="entry name" value="DNA polymerase, thumb domain"/>
    <property type="match status" value="1"/>
</dbReference>
<dbReference type="InterPro" id="IPR028207">
    <property type="entry name" value="DNA_pol_B_palm_palm"/>
</dbReference>
<feature type="region of interest" description="Disordered" evidence="18">
    <location>
        <begin position="13"/>
        <end position="83"/>
    </location>
</feature>
<comment type="catalytic activity">
    <reaction evidence="16">
        <text>DNA(n) + a 2'-deoxyribonucleoside 5'-triphosphate = DNA(n+1) + diphosphate</text>
        <dbReference type="Rhea" id="RHEA:22508"/>
        <dbReference type="Rhea" id="RHEA-COMP:17339"/>
        <dbReference type="Rhea" id="RHEA-COMP:17340"/>
        <dbReference type="ChEBI" id="CHEBI:33019"/>
        <dbReference type="ChEBI" id="CHEBI:61560"/>
        <dbReference type="ChEBI" id="CHEBI:173112"/>
        <dbReference type="EC" id="2.7.7.7"/>
    </reaction>
</comment>
<keyword evidence="9" id="KW-0235">DNA replication</keyword>
<dbReference type="Pfam" id="PF14791">
    <property type="entry name" value="DNA_pol_B_thumb"/>
    <property type="match status" value="1"/>
</dbReference>
<dbReference type="GO" id="GO:0003887">
    <property type="term" value="F:DNA-directed DNA polymerase activity"/>
    <property type="evidence" value="ECO:0007669"/>
    <property type="project" value="UniProtKB-KW"/>
</dbReference>
<dbReference type="SUPFAM" id="SSF81585">
    <property type="entry name" value="PsbU/PolX domain-like"/>
    <property type="match status" value="1"/>
</dbReference>
<keyword evidence="8" id="KW-0548">Nucleotidyltransferase</keyword>
<dbReference type="PRINTS" id="PR00869">
    <property type="entry name" value="DNAPOLX"/>
</dbReference>
<sequence>MASSKELRKKELYDGLDSIFDNSDDEPDLGRLASEAAMRKSIPPAIPAATRPLPRSVSDNSHSLLHALQPPSSTNPDLPPLAPPALMKVKAATLQKAKSDMTGLASTSKGLATSSFKASGKRKRDAVKMVGEDQQVFKHLKFYFFPNTEANPARRMRITKARQFGATRIEEWNNDSVTHVIMDQAFTLEQLLKFLRIDQVPSNVILVNENYPADCVAHLTLLDPTWPQFAVKGVEPAPAKQGIPAVVPQPQHKSPELKPPARASKRKSQATPDEREHIAGTTSPVTLPQVDAEEGPGVSSTTISSSEEFDKAIATAKALAHVSLDEEEDADSRRDSIDGTTSGDDHDEAEAEVPAEESSGLKLLNQRKTKYQRYQDKFQCMQKNTGEKKGSPNLATIEILEQMVKYYTDTRDEWRSRAYRQAISVLRKHPTKVMTKEEALKLPKVGERLAAKIEEIAVTNRLRRLDNALAEPSDAILQTFMGVYGAGRVVATKWVDQGYTTLDELSKNPDLTTNQRIGLEHYEDFQTRIPRAEVAQHGEVVLKALHKIDPTFEVIIGGSYRRGAKDSGDIDCIITRPNTDSTHLRAVVLEQLIPQLESKKFLVASLAATDKDDGSKWHGASCLPGATIWRRIDLLLVPSDELGAALIYFTGNDIFNRSMRLLASTKGMRLNQRGLYKDTMRGPKRVKITEGTLAEGKDEKRIFEILGVPWRPPHHRIC</sequence>
<dbReference type="GO" id="GO:0016829">
    <property type="term" value="F:lyase activity"/>
    <property type="evidence" value="ECO:0007669"/>
    <property type="project" value="UniProtKB-KW"/>
</dbReference>
<dbReference type="CDD" id="cd00141">
    <property type="entry name" value="NT_POLXc"/>
    <property type="match status" value="1"/>
</dbReference>
<evidence type="ECO:0000256" key="1">
    <source>
        <dbReference type="ARBA" id="ARBA00001936"/>
    </source>
</evidence>
<dbReference type="FunFam" id="3.30.210.10:FF:000001">
    <property type="entry name" value="DNA polymerase lambda"/>
    <property type="match status" value="1"/>
</dbReference>
<dbReference type="SMART" id="SM00483">
    <property type="entry name" value="POLXc"/>
    <property type="match status" value="1"/>
</dbReference>
<keyword evidence="15" id="KW-0539">Nucleus</keyword>
<dbReference type="PANTHER" id="PTHR11276:SF28">
    <property type="entry name" value="DNA POLYMERASE LAMBDA"/>
    <property type="match status" value="1"/>
</dbReference>
<dbReference type="PRINTS" id="PR00870">
    <property type="entry name" value="DNAPOLXBETA"/>
</dbReference>
<organism evidence="20 21">
    <name type="scientific">Zymoseptoria tritici (strain ST99CH_3D7)</name>
    <dbReference type="NCBI Taxonomy" id="1276538"/>
    <lineage>
        <taxon>Eukaryota</taxon>
        <taxon>Fungi</taxon>
        <taxon>Dikarya</taxon>
        <taxon>Ascomycota</taxon>
        <taxon>Pezizomycotina</taxon>
        <taxon>Dothideomycetes</taxon>
        <taxon>Dothideomycetidae</taxon>
        <taxon>Mycosphaerellales</taxon>
        <taxon>Mycosphaerellaceae</taxon>
        <taxon>Zymoseptoria</taxon>
    </lineage>
</organism>
<keyword evidence="6" id="KW-0237">DNA synthesis</keyword>